<gene>
    <name evidence="2" type="ORF">NEZAVI_LOCUS4072</name>
</gene>
<evidence type="ECO:0000313" key="3">
    <source>
        <dbReference type="Proteomes" id="UP001152798"/>
    </source>
</evidence>
<dbReference type="SMART" id="SM00175">
    <property type="entry name" value="RAB"/>
    <property type="match status" value="1"/>
</dbReference>
<feature type="region of interest" description="Disordered" evidence="1">
    <location>
        <begin position="338"/>
        <end position="393"/>
    </location>
</feature>
<dbReference type="InterPro" id="IPR001806">
    <property type="entry name" value="Small_GTPase"/>
</dbReference>
<dbReference type="PANTHER" id="PTHR14932:SF1">
    <property type="entry name" value="RAB-LIKE PROTEIN 6"/>
    <property type="match status" value="1"/>
</dbReference>
<dbReference type="PROSITE" id="PS51419">
    <property type="entry name" value="RAB"/>
    <property type="match status" value="1"/>
</dbReference>
<reference evidence="2" key="1">
    <citation type="submission" date="2022-01" db="EMBL/GenBank/DDBJ databases">
        <authorList>
            <person name="King R."/>
        </authorList>
    </citation>
    <scope>NUCLEOTIDE SEQUENCE</scope>
</reference>
<dbReference type="GO" id="GO:0005634">
    <property type="term" value="C:nucleus"/>
    <property type="evidence" value="ECO:0007669"/>
    <property type="project" value="TreeGrafter"/>
</dbReference>
<dbReference type="PANTHER" id="PTHR14932">
    <property type="entry name" value="RAS GTPASE-RELATED"/>
    <property type="match status" value="1"/>
</dbReference>
<dbReference type="Pfam" id="PF08477">
    <property type="entry name" value="Roc"/>
    <property type="match status" value="1"/>
</dbReference>
<protein>
    <recommendedName>
        <fullName evidence="4">Rab-like protein 6</fullName>
    </recommendedName>
</protein>
<dbReference type="OrthoDB" id="207081at2759"/>
<dbReference type="PRINTS" id="PR00449">
    <property type="entry name" value="RASTRNSFRMNG"/>
</dbReference>
<accession>A0A9P0H4D3</accession>
<dbReference type="SUPFAM" id="SSF52540">
    <property type="entry name" value="P-loop containing nucleoside triphosphate hydrolases"/>
    <property type="match status" value="1"/>
</dbReference>
<dbReference type="Pfam" id="PF00071">
    <property type="entry name" value="Ras"/>
    <property type="match status" value="1"/>
</dbReference>
<dbReference type="EMBL" id="OV725078">
    <property type="protein sequence ID" value="CAH1393392.1"/>
    <property type="molecule type" value="Genomic_DNA"/>
</dbReference>
<sequence>MSSMFSALKRLTGSSKIETAVLTNNGSNNPSSHQSMSQNLQRKFSKGIQYNMKIIIKGDRNTGKTCLFHRLQGKKFVQDYIPTEEIQVASINWNYKTTDDVVKVEVWDVVDKGKKRVQLDGLKLSEEFIPALDAEFLDVYKGTNGVILIFDITKNWTFDYVEKEIRKIPDNIPVLILGNHCDMSHHRTINVETVYFFIESLEKENRCAQYRYTEASMSNGFGLKYLHKFFCLPFLQLQKETLLKQIERNAEETQITIEELDLYQQSPDSDYNFDTETGENPLVAGYEDDIESEENILKSNDSGHAFENSPPCVRSSAWVKLEESSDKLEDWLGNLSIIDRGSPEGGEDNCRPDSPKLKVGKKKHSKKKSNKNSCKEDTKTEKKRKKKSSKVSQECYDEMCIPHDSMYEEI</sequence>
<dbReference type="InterPro" id="IPR040385">
    <property type="entry name" value="RABL6"/>
</dbReference>
<name>A0A9P0H4D3_NEZVI</name>
<proteinExistence type="predicted"/>
<dbReference type="GO" id="GO:0005829">
    <property type="term" value="C:cytosol"/>
    <property type="evidence" value="ECO:0007669"/>
    <property type="project" value="TreeGrafter"/>
</dbReference>
<dbReference type="InterPro" id="IPR027417">
    <property type="entry name" value="P-loop_NTPase"/>
</dbReference>
<evidence type="ECO:0008006" key="4">
    <source>
        <dbReference type="Google" id="ProtNLM"/>
    </source>
</evidence>
<feature type="compositionally biased region" description="Basic residues" evidence="1">
    <location>
        <begin position="358"/>
        <end position="370"/>
    </location>
</feature>
<dbReference type="Gene3D" id="3.40.50.300">
    <property type="entry name" value="P-loop containing nucleotide triphosphate hydrolases"/>
    <property type="match status" value="1"/>
</dbReference>
<evidence type="ECO:0000256" key="1">
    <source>
        <dbReference type="SAM" id="MobiDB-lite"/>
    </source>
</evidence>
<dbReference type="GO" id="GO:0005525">
    <property type="term" value="F:GTP binding"/>
    <property type="evidence" value="ECO:0007669"/>
    <property type="project" value="InterPro"/>
</dbReference>
<organism evidence="2 3">
    <name type="scientific">Nezara viridula</name>
    <name type="common">Southern green stink bug</name>
    <name type="synonym">Cimex viridulus</name>
    <dbReference type="NCBI Taxonomy" id="85310"/>
    <lineage>
        <taxon>Eukaryota</taxon>
        <taxon>Metazoa</taxon>
        <taxon>Ecdysozoa</taxon>
        <taxon>Arthropoda</taxon>
        <taxon>Hexapoda</taxon>
        <taxon>Insecta</taxon>
        <taxon>Pterygota</taxon>
        <taxon>Neoptera</taxon>
        <taxon>Paraneoptera</taxon>
        <taxon>Hemiptera</taxon>
        <taxon>Heteroptera</taxon>
        <taxon>Panheteroptera</taxon>
        <taxon>Pentatomomorpha</taxon>
        <taxon>Pentatomoidea</taxon>
        <taxon>Pentatomidae</taxon>
        <taxon>Pentatominae</taxon>
        <taxon>Nezara</taxon>
    </lineage>
</organism>
<dbReference type="GO" id="GO:0003924">
    <property type="term" value="F:GTPase activity"/>
    <property type="evidence" value="ECO:0007669"/>
    <property type="project" value="InterPro"/>
</dbReference>
<evidence type="ECO:0000313" key="2">
    <source>
        <dbReference type="EMBL" id="CAH1393392.1"/>
    </source>
</evidence>
<dbReference type="SMART" id="SM00174">
    <property type="entry name" value="RHO"/>
    <property type="match status" value="1"/>
</dbReference>
<dbReference type="AlphaFoldDB" id="A0A9P0H4D3"/>
<dbReference type="Proteomes" id="UP001152798">
    <property type="component" value="Chromosome 2"/>
</dbReference>
<keyword evidence="3" id="KW-1185">Reference proteome</keyword>